<sequence>MVLLQMPGRRLWIGNCSISCKNPISDGMYQVRILVNQIVYNYAENVSALMSISITDTYCEFEREPLANPFGFKGGYLKEIWQTAVLLKSDDQLSGIGLGCQSVLWSDRRIFVSASESGGNSLMFAITDKALQLAKGRSFDTPIDLLNQLFPEVYAYAQGITGLPDLNMTFVMNALVAIDNAAWILYAKHHGIKNFDELIPEKYRPALSYRHDQVACVPIASYGMSIHDIKQLVNRQGYFVLKIKIGSPGGQQEMLENDKKRFEQIHQAIGETKSQYTKNGLIPYYLDINGRYESKELLKQFLDHAEKIGAMNQIFLLEEPFPEEYTAHVDDLGITIVADESAHTADNVKERIEMGYGAMALKPIVKTLSMTFEMAKIAYEYNTPCFCADLTVNPVLVDWNKNVAARLTTIPGINTGLLETNGHQNYKYWKEMLDYHPDPDASWVQSRNGVFNLDKSFYKKSGGIFEDLPHYRSILMPQ</sequence>
<gene>
    <name evidence="4" type="ORF">NATSA_14435</name>
</gene>
<evidence type="ECO:0000313" key="4">
    <source>
        <dbReference type="EMBL" id="MBP3193871.1"/>
    </source>
</evidence>
<dbReference type="Gene3D" id="3.20.20.120">
    <property type="entry name" value="Enolase-like C-terminal domain"/>
    <property type="match status" value="1"/>
</dbReference>
<evidence type="ECO:0000256" key="2">
    <source>
        <dbReference type="ARBA" id="ARBA00022723"/>
    </source>
</evidence>
<dbReference type="PANTHER" id="PTHR48080">
    <property type="entry name" value="D-GALACTONATE DEHYDRATASE-RELATED"/>
    <property type="match status" value="1"/>
</dbReference>
<dbReference type="GO" id="GO:0046872">
    <property type="term" value="F:metal ion binding"/>
    <property type="evidence" value="ECO:0007669"/>
    <property type="project" value="UniProtKB-KW"/>
</dbReference>
<evidence type="ECO:0000259" key="3">
    <source>
        <dbReference type="Pfam" id="PF13378"/>
    </source>
</evidence>
<dbReference type="InterPro" id="IPR029065">
    <property type="entry name" value="Enolase_C-like"/>
</dbReference>
<reference evidence="4" key="1">
    <citation type="submission" date="2021-02" db="EMBL/GenBank/DDBJ databases">
        <title>Natronogracilivirga saccharolytica gen. nov. sp. nov. a new anaerobic, haloalkiliphilic carbohydrate-fermenting bacterium from soda lake and proposing of Cyclonatronumiaceae fam. nov. in the phylum Balneolaeota.</title>
        <authorList>
            <person name="Zhilina T.N."/>
            <person name="Sorokin D.Y."/>
            <person name="Zavarzina D.G."/>
            <person name="Toshchakov S.V."/>
            <person name="Kublanov I.V."/>
        </authorList>
    </citation>
    <scope>NUCLEOTIDE SEQUENCE</scope>
    <source>
        <strain evidence="4">Z-1702</strain>
    </source>
</reference>
<comment type="similarity">
    <text evidence="1">Belongs to the mandelate racemase/muconate lactonizing enzyme family.</text>
</comment>
<comment type="caution">
    <text evidence="4">The sequence shown here is derived from an EMBL/GenBank/DDBJ whole genome shotgun (WGS) entry which is preliminary data.</text>
</comment>
<keyword evidence="5" id="KW-1185">Reference proteome</keyword>
<dbReference type="SUPFAM" id="SSF54826">
    <property type="entry name" value="Enolase N-terminal domain-like"/>
    <property type="match status" value="1"/>
</dbReference>
<protein>
    <recommendedName>
        <fullName evidence="3">Enolase C-terminal domain-containing protein</fullName>
    </recommendedName>
</protein>
<dbReference type="Pfam" id="PF13378">
    <property type="entry name" value="MR_MLE_C"/>
    <property type="match status" value="1"/>
</dbReference>
<dbReference type="PANTHER" id="PTHR48080:SF3">
    <property type="entry name" value="ENOLASE SUPERFAMILY MEMBER DDB_G0284701"/>
    <property type="match status" value="1"/>
</dbReference>
<dbReference type="Proteomes" id="UP000673975">
    <property type="component" value="Unassembled WGS sequence"/>
</dbReference>
<dbReference type="SUPFAM" id="SSF51604">
    <property type="entry name" value="Enolase C-terminal domain-like"/>
    <property type="match status" value="1"/>
</dbReference>
<evidence type="ECO:0000256" key="1">
    <source>
        <dbReference type="ARBA" id="ARBA00008031"/>
    </source>
</evidence>
<evidence type="ECO:0000313" key="5">
    <source>
        <dbReference type="Proteomes" id="UP000673975"/>
    </source>
</evidence>
<dbReference type="AlphaFoldDB" id="A0A8J7SD52"/>
<dbReference type="InterPro" id="IPR034593">
    <property type="entry name" value="DgoD-like"/>
</dbReference>
<feature type="domain" description="Enolase C-terminal" evidence="3">
    <location>
        <begin position="229"/>
        <end position="389"/>
    </location>
</feature>
<dbReference type="EMBL" id="JAFIDN010000016">
    <property type="protein sequence ID" value="MBP3193871.1"/>
    <property type="molecule type" value="Genomic_DNA"/>
</dbReference>
<keyword evidence="2" id="KW-0479">Metal-binding</keyword>
<accession>A0A8J7SD52</accession>
<organism evidence="4 5">
    <name type="scientific">Natronogracilivirga saccharolytica</name>
    <dbReference type="NCBI Taxonomy" id="2812953"/>
    <lineage>
        <taxon>Bacteria</taxon>
        <taxon>Pseudomonadati</taxon>
        <taxon>Balneolota</taxon>
        <taxon>Balneolia</taxon>
        <taxon>Balneolales</taxon>
        <taxon>Cyclonatronaceae</taxon>
        <taxon>Natronogracilivirga</taxon>
    </lineage>
</organism>
<proteinExistence type="inferred from homology"/>
<name>A0A8J7SD52_9BACT</name>
<dbReference type="InterPro" id="IPR029017">
    <property type="entry name" value="Enolase-like_N"/>
</dbReference>
<dbReference type="InterPro" id="IPR036849">
    <property type="entry name" value="Enolase-like_C_sf"/>
</dbReference>